<dbReference type="AlphaFoldDB" id="A0A1V2UFF7"/>
<protein>
    <submittedName>
        <fullName evidence="3">Uncharacterized protein</fullName>
    </submittedName>
</protein>
<evidence type="ECO:0000313" key="2">
    <source>
        <dbReference type="EMBL" id="AYM74204.1"/>
    </source>
</evidence>
<reference evidence="2 6" key="2">
    <citation type="submission" date="2018-10" db="EMBL/GenBank/DDBJ databases">
        <title>Escaping from acidified nitrite in gastric host defense: Transcriptomic basis for resistance to free nitrous acid in Enterococcus faecalis.</title>
        <authorList>
            <person name="Yu Z."/>
            <person name="Shi D."/>
            <person name="Liu W."/>
            <person name="Meng F."/>
        </authorList>
    </citation>
    <scope>NUCLEOTIDE SEQUENCE [LARGE SCALE GENOMIC DNA]</scope>
    <source>
        <strain evidence="2 6">JE1</strain>
    </source>
</reference>
<dbReference type="EMBL" id="WEFP01000001">
    <property type="protein sequence ID" value="KAB7578288.1"/>
    <property type="molecule type" value="Genomic_DNA"/>
</dbReference>
<sequence>MHRDYPQIIKGWFYTENTRVKKVIHNQAISCVFRLLTIGISVFFIHRRKRKSIGFYEFSTCALVVWKTFFDNCVFLFFLFVDCVDNCN</sequence>
<evidence type="ECO:0000313" key="6">
    <source>
        <dbReference type="Proteomes" id="UP000275747"/>
    </source>
</evidence>
<feature type="transmembrane region" description="Helical" evidence="1">
    <location>
        <begin position="27"/>
        <end position="46"/>
    </location>
</feature>
<feature type="transmembrane region" description="Helical" evidence="1">
    <location>
        <begin position="58"/>
        <end position="81"/>
    </location>
</feature>
<reference evidence="4 5" key="1">
    <citation type="submission" date="2018-05" db="EMBL/GenBank/DDBJ databases">
        <title>Vancomycin-resistant Enterococcus faecium strain from Chelyabinsk, Russia.</title>
        <authorList>
            <person name="Gostev V."/>
            <person name="Goncharov A."/>
            <person name="Kolodzhieva V."/>
            <person name="Suvorov A."/>
            <person name="Sidorenko S."/>
            <person name="Zueva L."/>
        </authorList>
    </citation>
    <scope>NUCLEOTIDE SEQUENCE [LARGE SCALE GENOMIC DNA]</scope>
    <source>
        <strain evidence="4 5">20</strain>
    </source>
</reference>
<dbReference type="EMBL" id="CP033041">
    <property type="protein sequence ID" value="AYM74204.1"/>
    <property type="molecule type" value="Genomic_DNA"/>
</dbReference>
<evidence type="ECO:0000313" key="5">
    <source>
        <dbReference type="Proteomes" id="UP000249070"/>
    </source>
</evidence>
<dbReference type="RefSeq" id="WP_002360805.1">
    <property type="nucleotide sequence ID" value="NZ_SENO01000006.1"/>
</dbReference>
<dbReference type="Proteomes" id="UP000249070">
    <property type="component" value="Unassembled WGS sequence"/>
</dbReference>
<evidence type="ECO:0000313" key="7">
    <source>
        <dbReference type="Proteomes" id="UP000469871"/>
    </source>
</evidence>
<proteinExistence type="predicted"/>
<organism evidence="3 7">
    <name type="scientific">Enterococcus faecium</name>
    <name type="common">Streptococcus faecium</name>
    <dbReference type="NCBI Taxonomy" id="1352"/>
    <lineage>
        <taxon>Bacteria</taxon>
        <taxon>Bacillati</taxon>
        <taxon>Bacillota</taxon>
        <taxon>Bacilli</taxon>
        <taxon>Lactobacillales</taxon>
        <taxon>Enterococcaceae</taxon>
        <taxon>Enterococcus</taxon>
    </lineage>
</organism>
<keyword evidence="1" id="KW-0472">Membrane</keyword>
<keyword evidence="1" id="KW-1133">Transmembrane helix</keyword>
<name>A0A1V2UFF7_ENTFC</name>
<dbReference type="EMBL" id="QHGU01000014">
    <property type="protein sequence ID" value="PZM56398.1"/>
    <property type="molecule type" value="Genomic_DNA"/>
</dbReference>
<keyword evidence="1" id="KW-0812">Transmembrane</keyword>
<reference evidence="3 7" key="3">
    <citation type="submission" date="2019-10" db="EMBL/GenBank/DDBJ databases">
        <title>Evolutionary dynamics of vancomycin-resistant Enterococcus faecium during gastrointestinal tract colonization and bloodstream infection in immunocompromised pediatric patients.</title>
        <authorList>
            <person name="Chilambi G.S."/>
            <person name="Nordstrom H.R."/>
            <person name="Evans D.R."/>
            <person name="Ferrolino J."/>
            <person name="Hayden R.T."/>
            <person name="Maron G.M."/>
            <person name="Vo A.N."/>
            <person name="Gilmore M.S."/>
            <person name="Wolf J."/>
            <person name="Rosch J.W."/>
            <person name="Van Tyne D."/>
        </authorList>
    </citation>
    <scope>NUCLEOTIDE SEQUENCE [LARGE SCALE GENOMIC DNA]</scope>
    <source>
        <strain evidence="3 7">VRECG27</strain>
    </source>
</reference>
<evidence type="ECO:0000313" key="4">
    <source>
        <dbReference type="EMBL" id="PZM56398.1"/>
    </source>
</evidence>
<evidence type="ECO:0000256" key="1">
    <source>
        <dbReference type="SAM" id="Phobius"/>
    </source>
</evidence>
<dbReference type="Proteomes" id="UP000275747">
    <property type="component" value="Chromosome"/>
</dbReference>
<gene>
    <name evidence="2" type="ORF">D9Z05_00005</name>
    <name evidence="4" type="ORF">DKP91_04385</name>
    <name evidence="3" type="ORF">GBM73_09860</name>
</gene>
<evidence type="ECO:0000313" key="3">
    <source>
        <dbReference type="EMBL" id="KAB7578288.1"/>
    </source>
</evidence>
<accession>A0A1V2UFF7</accession>
<dbReference type="Proteomes" id="UP000469871">
    <property type="component" value="Unassembled WGS sequence"/>
</dbReference>